<sequence length="244" mass="27343">MIATLVGTERQEDGLFKQVPGCSLIGQYVSSLHLSTDEFDEDGAFFVFGDISCREKGQYRLSFSLYDYAKDNSEASFIGSVVSEPFSVVTWKEYARVLEPSTNLTQALAEQGVRLRLRKTPRRTLRSQQSPAGSPPKSPSPELDDNFYHIQPGSRDEVYEEPAAKRPRLDSGWQEHDRITLSAPSGSRSHYFNDLQNIGNLRPSIEPQQSLQNYAYPVTWPYLLPGTAAHDIYGTEILATPASF</sequence>
<evidence type="ECO:0000313" key="1">
    <source>
        <dbReference type="EMBL" id="KAK3722256.1"/>
    </source>
</evidence>
<dbReference type="EMBL" id="JAUTXU010000014">
    <property type="protein sequence ID" value="KAK3722256.1"/>
    <property type="molecule type" value="Genomic_DNA"/>
</dbReference>
<protein>
    <submittedName>
        <fullName evidence="1">Uncharacterized protein</fullName>
    </submittedName>
</protein>
<evidence type="ECO:0000313" key="2">
    <source>
        <dbReference type="Proteomes" id="UP001281147"/>
    </source>
</evidence>
<comment type="caution">
    <text evidence="1">The sequence shown here is derived from an EMBL/GenBank/DDBJ whole genome shotgun (WGS) entry which is preliminary data.</text>
</comment>
<keyword evidence="2" id="KW-1185">Reference proteome</keyword>
<reference evidence="1" key="1">
    <citation type="submission" date="2023-07" db="EMBL/GenBank/DDBJ databases">
        <title>Black Yeasts Isolated from many extreme environments.</title>
        <authorList>
            <person name="Coleine C."/>
            <person name="Stajich J.E."/>
            <person name="Selbmann L."/>
        </authorList>
    </citation>
    <scope>NUCLEOTIDE SEQUENCE</scope>
    <source>
        <strain evidence="1">CCFEE 5714</strain>
    </source>
</reference>
<dbReference type="Proteomes" id="UP001281147">
    <property type="component" value="Unassembled WGS sequence"/>
</dbReference>
<gene>
    <name evidence="1" type="ORF">LTR37_002689</name>
</gene>
<accession>A0ACC3NSQ0</accession>
<name>A0ACC3NSQ0_9PEZI</name>
<proteinExistence type="predicted"/>
<organism evidence="1 2">
    <name type="scientific">Vermiconidia calcicola</name>
    <dbReference type="NCBI Taxonomy" id="1690605"/>
    <lineage>
        <taxon>Eukaryota</taxon>
        <taxon>Fungi</taxon>
        <taxon>Dikarya</taxon>
        <taxon>Ascomycota</taxon>
        <taxon>Pezizomycotina</taxon>
        <taxon>Dothideomycetes</taxon>
        <taxon>Dothideomycetidae</taxon>
        <taxon>Mycosphaerellales</taxon>
        <taxon>Extremaceae</taxon>
        <taxon>Vermiconidia</taxon>
    </lineage>
</organism>